<name>A0AA48LHS8_9CAUD</name>
<sequence length="142" mass="15397">MSTGTALVHPDTAKLTPDEQKKGIYHYTPPEVLAFNNGERLTEDDLEIVKKFYGGVIPNLTPHDVPDAVSAAPANPTPRRVEASPALAAPYGGAKRLVRKRTMQPAGMPLVDITKQLAANLPDDDAWAVLVTLAQRFDLEVE</sequence>
<dbReference type="EMBL" id="LC779549">
    <property type="protein sequence ID" value="BET03767.1"/>
    <property type="molecule type" value="Genomic_DNA"/>
</dbReference>
<proteinExistence type="predicted"/>
<protein>
    <submittedName>
        <fullName evidence="1">Uncharacterized protein</fullName>
    </submittedName>
</protein>
<dbReference type="Proteomes" id="UP001181945">
    <property type="component" value="Segment"/>
</dbReference>
<reference evidence="1 2" key="1">
    <citation type="submission" date="2023-09" db="EMBL/GenBank/DDBJ databases">
        <title>Analysis of Cronobacter sakazakii GY3 phage.</title>
        <authorList>
            <person name="Zhang L."/>
            <person name="Hui L."/>
            <person name="Soleimani-Delfan A."/>
        </authorList>
    </citation>
    <scope>NUCLEOTIDE SEQUENCE [LARGE SCALE GENOMIC DNA]</scope>
    <source>
        <strain evidence="1 2">GY3</strain>
    </source>
</reference>
<accession>A0AA48LHS8</accession>
<evidence type="ECO:0000313" key="1">
    <source>
        <dbReference type="EMBL" id="BET03767.1"/>
    </source>
</evidence>
<organism evidence="1 2">
    <name type="scientific">Cronobacter phage GY3</name>
    <dbReference type="NCBI Taxonomy" id="3075035"/>
    <lineage>
        <taxon>Viruses</taxon>
        <taxon>Duplodnaviria</taxon>
        <taxon>Heunggongvirae</taxon>
        <taxon>Uroviricota</taxon>
        <taxon>Caudoviricetes</taxon>
        <taxon>Autographivirales</taxon>
        <taxon>Autonotataviridae</taxon>
        <taxon>Melnykvirinae</taxon>
        <taxon>Cronosvirus</taxon>
        <taxon>Cronosvirus GY3</taxon>
    </lineage>
</organism>
<keyword evidence="2" id="KW-1185">Reference proteome</keyword>
<evidence type="ECO:0000313" key="2">
    <source>
        <dbReference type="Proteomes" id="UP001181945"/>
    </source>
</evidence>